<dbReference type="PROSITE" id="PS51375">
    <property type="entry name" value="PPR"/>
    <property type="match status" value="1"/>
</dbReference>
<evidence type="ECO:0000256" key="1">
    <source>
        <dbReference type="ARBA" id="ARBA00022737"/>
    </source>
</evidence>
<evidence type="ECO:0000256" key="2">
    <source>
        <dbReference type="PROSITE-ProRule" id="PRU00708"/>
    </source>
</evidence>
<dbReference type="InterPro" id="IPR002885">
    <property type="entry name" value="PPR_rpt"/>
</dbReference>
<dbReference type="GO" id="GO:0009451">
    <property type="term" value="P:RNA modification"/>
    <property type="evidence" value="ECO:0007669"/>
    <property type="project" value="InterPro"/>
</dbReference>
<dbReference type="Proteomes" id="UP000265520">
    <property type="component" value="Unassembled WGS sequence"/>
</dbReference>
<dbReference type="Gene3D" id="1.25.40.10">
    <property type="entry name" value="Tetratricopeptide repeat domain"/>
    <property type="match status" value="1"/>
</dbReference>
<feature type="non-terminal residue" evidence="3">
    <location>
        <position position="58"/>
    </location>
</feature>
<dbReference type="GO" id="GO:0003723">
    <property type="term" value="F:RNA binding"/>
    <property type="evidence" value="ECO:0007669"/>
    <property type="project" value="InterPro"/>
</dbReference>
<feature type="repeat" description="PPR" evidence="2">
    <location>
        <begin position="19"/>
        <end position="53"/>
    </location>
</feature>
<keyword evidence="4" id="KW-1185">Reference proteome</keyword>
<dbReference type="Pfam" id="PF13041">
    <property type="entry name" value="PPR_2"/>
    <property type="match status" value="1"/>
</dbReference>
<organism evidence="3 4">
    <name type="scientific">Trifolium medium</name>
    <dbReference type="NCBI Taxonomy" id="97028"/>
    <lineage>
        <taxon>Eukaryota</taxon>
        <taxon>Viridiplantae</taxon>
        <taxon>Streptophyta</taxon>
        <taxon>Embryophyta</taxon>
        <taxon>Tracheophyta</taxon>
        <taxon>Spermatophyta</taxon>
        <taxon>Magnoliopsida</taxon>
        <taxon>eudicotyledons</taxon>
        <taxon>Gunneridae</taxon>
        <taxon>Pentapetalae</taxon>
        <taxon>rosids</taxon>
        <taxon>fabids</taxon>
        <taxon>Fabales</taxon>
        <taxon>Fabaceae</taxon>
        <taxon>Papilionoideae</taxon>
        <taxon>50 kb inversion clade</taxon>
        <taxon>NPAAA clade</taxon>
        <taxon>Hologalegina</taxon>
        <taxon>IRL clade</taxon>
        <taxon>Trifolieae</taxon>
        <taxon>Trifolium</taxon>
    </lineage>
</organism>
<dbReference type="EMBL" id="LXQA011463525">
    <property type="protein sequence ID" value="MCI98085.1"/>
    <property type="molecule type" value="Genomic_DNA"/>
</dbReference>
<reference evidence="3 4" key="1">
    <citation type="journal article" date="2018" name="Front. Plant Sci.">
        <title>Red Clover (Trifolium pratense) and Zigzag Clover (T. medium) - A Picture of Genomic Similarities and Differences.</title>
        <authorList>
            <person name="Dluhosova J."/>
            <person name="Istvanek J."/>
            <person name="Nedelnik J."/>
            <person name="Repkova J."/>
        </authorList>
    </citation>
    <scope>NUCLEOTIDE SEQUENCE [LARGE SCALE GENOMIC DNA]</scope>
    <source>
        <strain evidence="4">cv. 10/8</strain>
        <tissue evidence="3">Leaf</tissue>
    </source>
</reference>
<sequence length="58" mass="6397">MCGLVEDAKTLFGSMVEKDVVTWSAMISGYAQHRCFSEAVALFQEMQLLGIKPDETAL</sequence>
<accession>A0A392WK42</accession>
<dbReference type="AlphaFoldDB" id="A0A392WK42"/>
<dbReference type="InterPro" id="IPR011990">
    <property type="entry name" value="TPR-like_helical_dom_sf"/>
</dbReference>
<proteinExistence type="predicted"/>
<evidence type="ECO:0000313" key="3">
    <source>
        <dbReference type="EMBL" id="MCI98085.1"/>
    </source>
</evidence>
<keyword evidence="1" id="KW-0677">Repeat</keyword>
<name>A0A392WK42_9FABA</name>
<dbReference type="PANTHER" id="PTHR47926">
    <property type="entry name" value="PENTATRICOPEPTIDE REPEAT-CONTAINING PROTEIN"/>
    <property type="match status" value="1"/>
</dbReference>
<comment type="caution">
    <text evidence="3">The sequence shown here is derived from an EMBL/GenBank/DDBJ whole genome shotgun (WGS) entry which is preliminary data.</text>
</comment>
<evidence type="ECO:0000313" key="4">
    <source>
        <dbReference type="Proteomes" id="UP000265520"/>
    </source>
</evidence>
<dbReference type="InterPro" id="IPR046960">
    <property type="entry name" value="PPR_At4g14850-like_plant"/>
</dbReference>
<dbReference type="NCBIfam" id="TIGR00756">
    <property type="entry name" value="PPR"/>
    <property type="match status" value="1"/>
</dbReference>
<protein>
    <submittedName>
        <fullName evidence="3">Pentatricopeptide repeat-containing protein</fullName>
    </submittedName>
</protein>